<comment type="caution">
    <text evidence="2">The sequence shown here is derived from an EMBL/GenBank/DDBJ whole genome shotgun (WGS) entry which is preliminary data.</text>
</comment>
<proteinExistence type="predicted"/>
<evidence type="ECO:0000313" key="3">
    <source>
        <dbReference type="Proteomes" id="UP001153954"/>
    </source>
</evidence>
<gene>
    <name evidence="2" type="ORF">EEDITHA_LOCUS18374</name>
</gene>
<dbReference type="EMBL" id="CAKOGL010000026">
    <property type="protein sequence ID" value="CAH2103924.1"/>
    <property type="molecule type" value="Genomic_DNA"/>
</dbReference>
<dbReference type="Pfam" id="PF06585">
    <property type="entry name" value="JHBP"/>
    <property type="match status" value="1"/>
</dbReference>
<feature type="signal peptide" evidence="1">
    <location>
        <begin position="1"/>
        <end position="19"/>
    </location>
</feature>
<keyword evidence="1" id="KW-0732">Signal</keyword>
<evidence type="ECO:0000256" key="1">
    <source>
        <dbReference type="SAM" id="SignalP"/>
    </source>
</evidence>
<keyword evidence="3" id="KW-1185">Reference proteome</keyword>
<feature type="chain" id="PRO_5043930873" evidence="1">
    <location>
        <begin position="20"/>
        <end position="233"/>
    </location>
</feature>
<dbReference type="InterPro" id="IPR010562">
    <property type="entry name" value="Haemolymph_juvenile_hormone-bd"/>
</dbReference>
<name>A0AAU9UW78_EUPED</name>
<reference evidence="2" key="1">
    <citation type="submission" date="2022-03" db="EMBL/GenBank/DDBJ databases">
        <authorList>
            <person name="Tunstrom K."/>
        </authorList>
    </citation>
    <scope>NUCLEOTIDE SEQUENCE</scope>
</reference>
<evidence type="ECO:0000313" key="2">
    <source>
        <dbReference type="EMBL" id="CAH2103924.1"/>
    </source>
</evidence>
<dbReference type="InterPro" id="IPR038606">
    <property type="entry name" value="To_sf"/>
</dbReference>
<protein>
    <submittedName>
        <fullName evidence="2">Uncharacterized protein</fullName>
    </submittedName>
</protein>
<dbReference type="Proteomes" id="UP001153954">
    <property type="component" value="Unassembled WGS sequence"/>
</dbReference>
<sequence length="233" mass="26868">MSYLLYFTIILIHFTNSLATRIPLKCLFGDHNFLNIFDTDAVTASTNEGPTTNSLQFGVVKFDSHKVDKDGWILKLKNIEFKGMDDAILDDFSINFVTNVFRIAFHTDFLVTYDYKTNGYLFSKPIFGEGLLISSLENIQIRMSIPFDFKEINSKKLMILRNFDLGYYIRNKAVLNFLNLYNGDKKLMLGKILKKILVLRPPYHLTPSFSTLQFGFIPQRSVEDAPYALVEEI</sequence>
<accession>A0AAU9UW78</accession>
<dbReference type="AlphaFoldDB" id="A0AAU9UW78"/>
<dbReference type="Gene3D" id="3.15.10.30">
    <property type="entry name" value="Haemolymph juvenile hormone binding protein"/>
    <property type="match status" value="1"/>
</dbReference>
<organism evidence="2 3">
    <name type="scientific">Euphydryas editha</name>
    <name type="common">Edith's checkerspot</name>
    <dbReference type="NCBI Taxonomy" id="104508"/>
    <lineage>
        <taxon>Eukaryota</taxon>
        <taxon>Metazoa</taxon>
        <taxon>Ecdysozoa</taxon>
        <taxon>Arthropoda</taxon>
        <taxon>Hexapoda</taxon>
        <taxon>Insecta</taxon>
        <taxon>Pterygota</taxon>
        <taxon>Neoptera</taxon>
        <taxon>Endopterygota</taxon>
        <taxon>Lepidoptera</taxon>
        <taxon>Glossata</taxon>
        <taxon>Ditrysia</taxon>
        <taxon>Papilionoidea</taxon>
        <taxon>Nymphalidae</taxon>
        <taxon>Nymphalinae</taxon>
        <taxon>Euphydryas</taxon>
    </lineage>
</organism>